<reference evidence="2" key="1">
    <citation type="submission" date="2023-08" db="EMBL/GenBank/DDBJ databases">
        <title>A de novo genome assembly of Solanum verrucosum Schlechtendal, a Mexican diploid species geographically isolated from the other diploid A-genome species in potato relatives.</title>
        <authorList>
            <person name="Hosaka K."/>
        </authorList>
    </citation>
    <scope>NUCLEOTIDE SEQUENCE</scope>
    <source>
        <tissue evidence="2">Young leaves</tissue>
    </source>
</reference>
<feature type="transmembrane region" description="Helical" evidence="1">
    <location>
        <begin position="79"/>
        <end position="96"/>
    </location>
</feature>
<evidence type="ECO:0000256" key="1">
    <source>
        <dbReference type="SAM" id="Phobius"/>
    </source>
</evidence>
<feature type="transmembrane region" description="Helical" evidence="1">
    <location>
        <begin position="50"/>
        <end position="67"/>
    </location>
</feature>
<dbReference type="Proteomes" id="UP001234989">
    <property type="component" value="Chromosome 3"/>
</dbReference>
<keyword evidence="1" id="KW-0472">Membrane</keyword>
<dbReference type="AlphaFoldDB" id="A0AAF0QIQ6"/>
<keyword evidence="1" id="KW-0812">Transmembrane</keyword>
<dbReference type="EMBL" id="CP133614">
    <property type="protein sequence ID" value="WMV20659.1"/>
    <property type="molecule type" value="Genomic_DNA"/>
</dbReference>
<accession>A0AAF0QIQ6</accession>
<organism evidence="2 3">
    <name type="scientific">Solanum verrucosum</name>
    <dbReference type="NCBI Taxonomy" id="315347"/>
    <lineage>
        <taxon>Eukaryota</taxon>
        <taxon>Viridiplantae</taxon>
        <taxon>Streptophyta</taxon>
        <taxon>Embryophyta</taxon>
        <taxon>Tracheophyta</taxon>
        <taxon>Spermatophyta</taxon>
        <taxon>Magnoliopsida</taxon>
        <taxon>eudicotyledons</taxon>
        <taxon>Gunneridae</taxon>
        <taxon>Pentapetalae</taxon>
        <taxon>asterids</taxon>
        <taxon>lamiids</taxon>
        <taxon>Solanales</taxon>
        <taxon>Solanaceae</taxon>
        <taxon>Solanoideae</taxon>
        <taxon>Solaneae</taxon>
        <taxon>Solanum</taxon>
    </lineage>
</organism>
<keyword evidence="3" id="KW-1185">Reference proteome</keyword>
<name>A0AAF0QIQ6_SOLVR</name>
<evidence type="ECO:0000313" key="2">
    <source>
        <dbReference type="EMBL" id="WMV20659.1"/>
    </source>
</evidence>
<keyword evidence="1" id="KW-1133">Transmembrane helix</keyword>
<sequence length="97" mass="10945">MRFCPRSQKIRTRSMVGDCCRESCESCCLLTFRTAIALTFLGLRLGNRKTLAGAILVLYGCCLLYYNVRIGRERGWGRLVLLSYCMCIGLVVLGRVI</sequence>
<gene>
    <name evidence="2" type="ORF">MTR67_014044</name>
</gene>
<evidence type="ECO:0000313" key="3">
    <source>
        <dbReference type="Proteomes" id="UP001234989"/>
    </source>
</evidence>
<protein>
    <submittedName>
        <fullName evidence="2">Uncharacterized protein</fullName>
    </submittedName>
</protein>
<proteinExistence type="predicted"/>